<dbReference type="EMBL" id="GGEC01080926">
    <property type="protein sequence ID" value="MBX61410.1"/>
    <property type="molecule type" value="Transcribed_RNA"/>
</dbReference>
<proteinExistence type="predicted"/>
<reference evidence="2" key="1">
    <citation type="submission" date="2018-02" db="EMBL/GenBank/DDBJ databases">
        <title>Rhizophora mucronata_Transcriptome.</title>
        <authorList>
            <person name="Meera S.P."/>
            <person name="Sreeshan A."/>
            <person name="Augustine A."/>
        </authorList>
    </citation>
    <scope>NUCLEOTIDE SEQUENCE</scope>
    <source>
        <tissue evidence="2">Leaf</tissue>
    </source>
</reference>
<dbReference type="AlphaFoldDB" id="A0A2P2Q334"/>
<name>A0A2P2Q334_RHIMU</name>
<evidence type="ECO:0000313" key="2">
    <source>
        <dbReference type="EMBL" id="MBX61410.1"/>
    </source>
</evidence>
<protein>
    <submittedName>
        <fullName evidence="2">Uncharacterized protein</fullName>
    </submittedName>
</protein>
<accession>A0A2P2Q334</accession>
<feature type="region of interest" description="Disordered" evidence="1">
    <location>
        <begin position="38"/>
        <end position="69"/>
    </location>
</feature>
<organism evidence="2">
    <name type="scientific">Rhizophora mucronata</name>
    <name type="common">Asiatic mangrove</name>
    <dbReference type="NCBI Taxonomy" id="61149"/>
    <lineage>
        <taxon>Eukaryota</taxon>
        <taxon>Viridiplantae</taxon>
        <taxon>Streptophyta</taxon>
        <taxon>Embryophyta</taxon>
        <taxon>Tracheophyta</taxon>
        <taxon>Spermatophyta</taxon>
        <taxon>Magnoliopsida</taxon>
        <taxon>eudicotyledons</taxon>
        <taxon>Gunneridae</taxon>
        <taxon>Pentapetalae</taxon>
        <taxon>rosids</taxon>
        <taxon>fabids</taxon>
        <taxon>Malpighiales</taxon>
        <taxon>Rhizophoraceae</taxon>
        <taxon>Rhizophora</taxon>
    </lineage>
</organism>
<evidence type="ECO:0000256" key="1">
    <source>
        <dbReference type="SAM" id="MobiDB-lite"/>
    </source>
</evidence>
<feature type="compositionally biased region" description="Basic residues" evidence="1">
    <location>
        <begin position="38"/>
        <end position="47"/>
    </location>
</feature>
<sequence>MNNRIGNMQICAKPTNQNRLCMHLLPQTHIQSHTTCLKNRRKRKRNRPSALSSHDKVQSNGFAKPPLGRVTPNDGCVKKGVWKLDPVENGTSVGVFHGDVEFGERTDDLGDDVAALFEAIEEDLSVDLLDLSDASAAIEEVIELGFQEISSLFLGSRVKWN</sequence>